<dbReference type="Proteomes" id="UP000192445">
    <property type="component" value="Chromosome"/>
</dbReference>
<evidence type="ECO:0000313" key="2">
    <source>
        <dbReference type="Proteomes" id="UP000192445"/>
    </source>
</evidence>
<evidence type="ECO:0000313" key="1">
    <source>
        <dbReference type="EMBL" id="ARF63174.1"/>
    </source>
</evidence>
<proteinExistence type="predicted"/>
<protein>
    <recommendedName>
        <fullName evidence="3">ABC transporter</fullName>
    </recommendedName>
</protein>
<dbReference type="STRING" id="1935.B1H20_18700"/>
<dbReference type="AlphaFoldDB" id="A0A1V0UD65"/>
<evidence type="ECO:0008006" key="3">
    <source>
        <dbReference type="Google" id="ProtNLM"/>
    </source>
</evidence>
<organism evidence="1 2">
    <name type="scientific">Streptomyces violaceoruber</name>
    <dbReference type="NCBI Taxonomy" id="1935"/>
    <lineage>
        <taxon>Bacteria</taxon>
        <taxon>Bacillati</taxon>
        <taxon>Actinomycetota</taxon>
        <taxon>Actinomycetes</taxon>
        <taxon>Kitasatosporales</taxon>
        <taxon>Streptomycetaceae</taxon>
        <taxon>Streptomyces</taxon>
        <taxon>Streptomyces violaceoruber group</taxon>
    </lineage>
</organism>
<gene>
    <name evidence="1" type="ORF">B1H20_18700</name>
</gene>
<name>A0A1V0UD65_STRVN</name>
<dbReference type="KEGG" id="svu:B1H20_18700"/>
<accession>A0A1V0UD65</accession>
<sequence length="60" mass="6248">MITAHGLTKRYGDRTAVQDLDSTVRPGTVTSSPGPALPALSLWAGTTVAAAALTLKRRDI</sequence>
<dbReference type="OrthoDB" id="9804819at2"/>
<dbReference type="EMBL" id="CP020570">
    <property type="protein sequence ID" value="ARF63174.1"/>
    <property type="molecule type" value="Genomic_DNA"/>
</dbReference>
<reference evidence="1 2" key="1">
    <citation type="submission" date="2017-03" db="EMBL/GenBank/DDBJ databases">
        <title>Complete Genome Sequence of a natural compounds producer, Streptomyces violaceus S21.</title>
        <authorList>
            <person name="Zhong C."/>
            <person name="Zhao Z."/>
            <person name="Fu J."/>
            <person name="Zong G."/>
            <person name="Qin R."/>
            <person name="Cao G."/>
        </authorList>
    </citation>
    <scope>NUCLEOTIDE SEQUENCE [LARGE SCALE GENOMIC DNA]</scope>
    <source>
        <strain evidence="1 2">S21</strain>
    </source>
</reference>